<keyword evidence="2" id="KW-1185">Reference proteome</keyword>
<sequence>MLILMAKLLYNFDISRHAEEFIVKGNFIEEWLAIVEHANCWPERRRIDSALEFFRTWHLQSKIKLTHCDEKPKMPADLVAYTMIRTLIKRLPRIRDLHSLDLDAYCGKQCRRGPV</sequence>
<comment type="caution">
    <text evidence="1">The sequence shown here is derived from an EMBL/GenBank/DDBJ whole genome shotgun (WGS) entry which is preliminary data.</text>
</comment>
<dbReference type="Proteomes" id="UP000319949">
    <property type="component" value="Unassembled WGS sequence"/>
</dbReference>
<organism evidence="1 2">
    <name type="scientific">Bradyrhizobium stylosanthis</name>
    <dbReference type="NCBI Taxonomy" id="1803665"/>
    <lineage>
        <taxon>Bacteria</taxon>
        <taxon>Pseudomonadati</taxon>
        <taxon>Pseudomonadota</taxon>
        <taxon>Alphaproteobacteria</taxon>
        <taxon>Hyphomicrobiales</taxon>
        <taxon>Nitrobacteraceae</taxon>
        <taxon>Bradyrhizobium</taxon>
    </lineage>
</organism>
<name>A0A560CZF5_9BRAD</name>
<proteinExistence type="predicted"/>
<gene>
    <name evidence="1" type="ORF">FBZ96_11652</name>
</gene>
<dbReference type="AlphaFoldDB" id="A0A560CZF5"/>
<reference evidence="1 2" key="1">
    <citation type="submission" date="2019-06" db="EMBL/GenBank/DDBJ databases">
        <title>Genomic Encyclopedia of Type Strains, Phase IV (KMG-V): Genome sequencing to study the core and pangenomes of soil and plant-associated prokaryotes.</title>
        <authorList>
            <person name="Whitman W."/>
        </authorList>
    </citation>
    <scope>NUCLEOTIDE SEQUENCE [LARGE SCALE GENOMIC DNA]</scope>
    <source>
        <strain evidence="1 2">BR 510</strain>
    </source>
</reference>
<dbReference type="EMBL" id="VITK01000016">
    <property type="protein sequence ID" value="TWA90246.1"/>
    <property type="molecule type" value="Genomic_DNA"/>
</dbReference>
<protein>
    <submittedName>
        <fullName evidence="1">Uncharacterized protein</fullName>
    </submittedName>
</protein>
<evidence type="ECO:0000313" key="2">
    <source>
        <dbReference type="Proteomes" id="UP000319949"/>
    </source>
</evidence>
<evidence type="ECO:0000313" key="1">
    <source>
        <dbReference type="EMBL" id="TWA90246.1"/>
    </source>
</evidence>
<accession>A0A560CZF5</accession>